<protein>
    <submittedName>
        <fullName evidence="2">PRiA4b ORF-3-like protein</fullName>
    </submittedName>
</protein>
<reference evidence="2 3" key="1">
    <citation type="submission" date="2017-04" db="EMBL/GenBank/DDBJ databases">
        <authorList>
            <person name="Afonso C.L."/>
            <person name="Miller P.J."/>
            <person name="Scott M.A."/>
            <person name="Spackman E."/>
            <person name="Goraichik I."/>
            <person name="Dimitrov K.M."/>
            <person name="Suarez D.L."/>
            <person name="Swayne D.E."/>
        </authorList>
    </citation>
    <scope>NUCLEOTIDE SEQUENCE [LARGE SCALE GENOMIC DNA]</scope>
    <source>
        <strain evidence="2 3">CGMCC 1.12708</strain>
    </source>
</reference>
<evidence type="ECO:0000313" key="2">
    <source>
        <dbReference type="EMBL" id="SMC49950.1"/>
    </source>
</evidence>
<feature type="domain" description="Plasmid pRiA4b Orf3-like" evidence="1">
    <location>
        <begin position="2"/>
        <end position="123"/>
    </location>
</feature>
<sequence length="172" mass="20273">MIYKIRVILDTKDDVFRDIEVRDKQTLFTLYKGIMSAFSLQGEELASFYDSDQNWNQGREIPLEDMDNEDSDQTMADFYIHESFPQIGSRMIFVYDYMEMWTFFVELMEIEEKKAVLNYPLTVYRYGIVPLKAPKKSMDVINLEDDEDLMADDDAAFDDLDLDSDIEIDDDI</sequence>
<evidence type="ECO:0000259" key="1">
    <source>
        <dbReference type="Pfam" id="PF07929"/>
    </source>
</evidence>
<gene>
    <name evidence="2" type="ORF">SAMN06296427_103114</name>
</gene>
<dbReference type="InterPro" id="IPR012912">
    <property type="entry name" value="Plasmid_pRiA4b_Orf3-like"/>
</dbReference>
<accession>A0A1W1ZN20</accession>
<dbReference type="OrthoDB" id="666725at2"/>
<organism evidence="2 3">
    <name type="scientific">Moheibacter sediminis</name>
    <dbReference type="NCBI Taxonomy" id="1434700"/>
    <lineage>
        <taxon>Bacteria</taxon>
        <taxon>Pseudomonadati</taxon>
        <taxon>Bacteroidota</taxon>
        <taxon>Flavobacteriia</taxon>
        <taxon>Flavobacteriales</taxon>
        <taxon>Weeksellaceae</taxon>
        <taxon>Moheibacter</taxon>
    </lineage>
</organism>
<dbReference type="RefSeq" id="WP_143736350.1">
    <property type="nucleotide sequence ID" value="NZ_FWXS01000003.1"/>
</dbReference>
<dbReference type="AlphaFoldDB" id="A0A1W1ZN20"/>
<dbReference type="EMBL" id="FWXS01000003">
    <property type="protein sequence ID" value="SMC49950.1"/>
    <property type="molecule type" value="Genomic_DNA"/>
</dbReference>
<dbReference type="STRING" id="1434700.SAMN06296427_103114"/>
<dbReference type="SUPFAM" id="SSF159941">
    <property type="entry name" value="MM3350-like"/>
    <property type="match status" value="1"/>
</dbReference>
<dbReference type="Proteomes" id="UP000192393">
    <property type="component" value="Unassembled WGS sequence"/>
</dbReference>
<dbReference type="InterPro" id="IPR024047">
    <property type="entry name" value="MM3350-like_sf"/>
</dbReference>
<dbReference type="Pfam" id="PF07929">
    <property type="entry name" value="PRiA4_ORF3"/>
    <property type="match status" value="1"/>
</dbReference>
<keyword evidence="3" id="KW-1185">Reference proteome</keyword>
<name>A0A1W1ZN20_9FLAO</name>
<dbReference type="Gene3D" id="3.10.290.30">
    <property type="entry name" value="MM3350-like"/>
    <property type="match status" value="1"/>
</dbReference>
<proteinExistence type="predicted"/>
<evidence type="ECO:0000313" key="3">
    <source>
        <dbReference type="Proteomes" id="UP000192393"/>
    </source>
</evidence>